<feature type="domain" description="Response regulatory" evidence="7">
    <location>
        <begin position="1"/>
        <end position="93"/>
    </location>
</feature>
<dbReference type="GO" id="GO:0003677">
    <property type="term" value="F:DNA binding"/>
    <property type="evidence" value="ECO:0007669"/>
    <property type="project" value="UniProtKB-KW"/>
</dbReference>
<evidence type="ECO:0000313" key="8">
    <source>
        <dbReference type="EMBL" id="GGA93652.1"/>
    </source>
</evidence>
<dbReference type="PROSITE" id="PS50110">
    <property type="entry name" value="RESPONSE_REGULATORY"/>
    <property type="match status" value="1"/>
</dbReference>
<dbReference type="CDD" id="cd06170">
    <property type="entry name" value="LuxR_C_like"/>
    <property type="match status" value="1"/>
</dbReference>
<evidence type="ECO:0000256" key="4">
    <source>
        <dbReference type="ARBA" id="ARBA00023163"/>
    </source>
</evidence>
<dbReference type="GO" id="GO:0000160">
    <property type="term" value="P:phosphorelay signal transduction system"/>
    <property type="evidence" value="ECO:0007669"/>
    <property type="project" value="InterPro"/>
</dbReference>
<keyword evidence="9" id="KW-1185">Reference proteome</keyword>
<dbReference type="PANTHER" id="PTHR43214:SF41">
    <property type="entry name" value="NITRATE_NITRITE RESPONSE REGULATOR PROTEIN NARP"/>
    <property type="match status" value="1"/>
</dbReference>
<evidence type="ECO:0000259" key="7">
    <source>
        <dbReference type="PROSITE" id="PS50110"/>
    </source>
</evidence>
<keyword evidence="4" id="KW-0804">Transcription</keyword>
<dbReference type="InterPro" id="IPR001789">
    <property type="entry name" value="Sig_transdc_resp-reg_receiver"/>
</dbReference>
<evidence type="ECO:0000256" key="5">
    <source>
        <dbReference type="PROSITE-ProRule" id="PRU00169"/>
    </source>
</evidence>
<dbReference type="Pfam" id="PF00072">
    <property type="entry name" value="Response_reg"/>
    <property type="match status" value="1"/>
</dbReference>
<dbReference type="InterPro" id="IPR039420">
    <property type="entry name" value="WalR-like"/>
</dbReference>
<evidence type="ECO:0000259" key="6">
    <source>
        <dbReference type="PROSITE" id="PS50043"/>
    </source>
</evidence>
<dbReference type="PROSITE" id="PS50043">
    <property type="entry name" value="HTH_LUXR_2"/>
    <property type="match status" value="1"/>
</dbReference>
<evidence type="ECO:0000313" key="9">
    <source>
        <dbReference type="Proteomes" id="UP000607559"/>
    </source>
</evidence>
<dbReference type="PANTHER" id="PTHR43214">
    <property type="entry name" value="TWO-COMPONENT RESPONSE REGULATOR"/>
    <property type="match status" value="1"/>
</dbReference>
<sequence length="201" mass="22757">MSVFIQVSETHTLLDRLRETSVDVLLMDLFMPGLSGVDAVKAVLNEVPGIKIVVLSMNVNIKLINMLLDVGVYGYVSKSDEPEEMLHAIRSAAGGRIYRNKWFTEALYWSKQANINGCLNDEVDILNEREKKILQMIWEEKSNKEISEDLFIGIRSVEKIRQDMKEKTGVQSTVGLLKYGLNKMIIDPPFVEMGSYQGKSL</sequence>
<dbReference type="InterPro" id="IPR016032">
    <property type="entry name" value="Sig_transdc_resp-reg_C-effctor"/>
</dbReference>
<dbReference type="SMART" id="SM00421">
    <property type="entry name" value="HTH_LUXR"/>
    <property type="match status" value="1"/>
</dbReference>
<evidence type="ECO:0000256" key="1">
    <source>
        <dbReference type="ARBA" id="ARBA00022553"/>
    </source>
</evidence>
<dbReference type="InterPro" id="IPR000792">
    <property type="entry name" value="Tscrpt_reg_LuxR_C"/>
</dbReference>
<dbReference type="GO" id="GO:0006355">
    <property type="term" value="P:regulation of DNA-templated transcription"/>
    <property type="evidence" value="ECO:0007669"/>
    <property type="project" value="InterPro"/>
</dbReference>
<keyword evidence="1 5" id="KW-0597">Phosphoprotein</keyword>
<comment type="caution">
    <text evidence="8">The sequence shown here is derived from an EMBL/GenBank/DDBJ whole genome shotgun (WGS) entry which is preliminary data.</text>
</comment>
<evidence type="ECO:0000256" key="2">
    <source>
        <dbReference type="ARBA" id="ARBA00023015"/>
    </source>
</evidence>
<protein>
    <submittedName>
        <fullName evidence="8">Oxygen regulatory protein NreC</fullName>
    </submittedName>
</protein>
<dbReference type="InterPro" id="IPR011006">
    <property type="entry name" value="CheY-like_superfamily"/>
</dbReference>
<dbReference type="InterPro" id="IPR058245">
    <property type="entry name" value="NreC/VraR/RcsB-like_REC"/>
</dbReference>
<dbReference type="Proteomes" id="UP000607559">
    <property type="component" value="Unassembled WGS sequence"/>
</dbReference>
<organism evidence="8 9">
    <name type="scientific">Puia dinghuensis</name>
    <dbReference type="NCBI Taxonomy" id="1792502"/>
    <lineage>
        <taxon>Bacteria</taxon>
        <taxon>Pseudomonadati</taxon>
        <taxon>Bacteroidota</taxon>
        <taxon>Chitinophagia</taxon>
        <taxon>Chitinophagales</taxon>
        <taxon>Chitinophagaceae</taxon>
        <taxon>Puia</taxon>
    </lineage>
</organism>
<keyword evidence="2" id="KW-0805">Transcription regulation</keyword>
<reference evidence="8" key="2">
    <citation type="submission" date="2020-09" db="EMBL/GenBank/DDBJ databases">
        <authorList>
            <person name="Sun Q."/>
            <person name="Zhou Y."/>
        </authorList>
    </citation>
    <scope>NUCLEOTIDE SEQUENCE</scope>
    <source>
        <strain evidence="8">CGMCC 1.15448</strain>
    </source>
</reference>
<accession>A0A8J2UBC2</accession>
<reference evidence="8" key="1">
    <citation type="journal article" date="2014" name="Int. J. Syst. Evol. Microbiol.">
        <title>Complete genome sequence of Corynebacterium casei LMG S-19264T (=DSM 44701T), isolated from a smear-ripened cheese.</title>
        <authorList>
            <consortium name="US DOE Joint Genome Institute (JGI-PGF)"/>
            <person name="Walter F."/>
            <person name="Albersmeier A."/>
            <person name="Kalinowski J."/>
            <person name="Ruckert C."/>
        </authorList>
    </citation>
    <scope>NUCLEOTIDE SEQUENCE</scope>
    <source>
        <strain evidence="8">CGMCC 1.15448</strain>
    </source>
</reference>
<gene>
    <name evidence="8" type="primary">nreC</name>
    <name evidence="8" type="ORF">GCM10011511_16180</name>
</gene>
<dbReference type="AlphaFoldDB" id="A0A8J2UBC2"/>
<name>A0A8J2UBC2_9BACT</name>
<proteinExistence type="predicted"/>
<dbReference type="EMBL" id="BMJC01000002">
    <property type="protein sequence ID" value="GGA93652.1"/>
    <property type="molecule type" value="Genomic_DNA"/>
</dbReference>
<keyword evidence="3" id="KW-0238">DNA-binding</keyword>
<dbReference type="Gene3D" id="3.40.50.2300">
    <property type="match status" value="1"/>
</dbReference>
<evidence type="ECO:0000256" key="3">
    <source>
        <dbReference type="ARBA" id="ARBA00023125"/>
    </source>
</evidence>
<dbReference type="CDD" id="cd17535">
    <property type="entry name" value="REC_NarL-like"/>
    <property type="match status" value="1"/>
</dbReference>
<dbReference type="SUPFAM" id="SSF52172">
    <property type="entry name" value="CheY-like"/>
    <property type="match status" value="1"/>
</dbReference>
<dbReference type="Pfam" id="PF00196">
    <property type="entry name" value="GerE"/>
    <property type="match status" value="1"/>
</dbReference>
<feature type="modified residue" description="4-aspartylphosphate" evidence="5">
    <location>
        <position position="28"/>
    </location>
</feature>
<feature type="domain" description="HTH luxR-type" evidence="6">
    <location>
        <begin position="119"/>
        <end position="184"/>
    </location>
</feature>
<dbReference type="SUPFAM" id="SSF46894">
    <property type="entry name" value="C-terminal effector domain of the bipartite response regulators"/>
    <property type="match status" value="1"/>
</dbReference>